<dbReference type="Pfam" id="PF13855">
    <property type="entry name" value="LRR_8"/>
    <property type="match status" value="1"/>
</dbReference>
<proteinExistence type="predicted"/>
<evidence type="ECO:0000256" key="1">
    <source>
        <dbReference type="ARBA" id="ARBA00022614"/>
    </source>
</evidence>
<sequence>MRTEDPPHPSRANAQTDTRADAGADGAGVGGGGGGDVAEACAAPMPRALDEALRAPRAASLSLARQRLAAVPPELVRLQHLTRLDLSGNELCSLVGLPDLRNLAELDLSSNRLRRLPIELLGQASLARVDMRDNLLDDVALAREAAGELLPACEFVF</sequence>
<evidence type="ECO:0000256" key="3">
    <source>
        <dbReference type="SAM" id="MobiDB-lite"/>
    </source>
</evidence>
<keyword evidence="1" id="KW-0433">Leucine-rich repeat</keyword>
<feature type="region of interest" description="Disordered" evidence="3">
    <location>
        <begin position="1"/>
        <end position="33"/>
    </location>
</feature>
<dbReference type="PROSITE" id="PS51450">
    <property type="entry name" value="LRR"/>
    <property type="match status" value="2"/>
</dbReference>
<keyword evidence="5" id="KW-1185">Reference proteome</keyword>
<evidence type="ECO:0000256" key="2">
    <source>
        <dbReference type="ARBA" id="ARBA00022737"/>
    </source>
</evidence>
<dbReference type="PANTHER" id="PTHR48051:SF1">
    <property type="entry name" value="RAS SUPPRESSOR PROTEIN 1"/>
    <property type="match status" value="1"/>
</dbReference>
<evidence type="ECO:0000313" key="5">
    <source>
        <dbReference type="Proteomes" id="UP000751190"/>
    </source>
</evidence>
<evidence type="ECO:0000313" key="4">
    <source>
        <dbReference type="EMBL" id="KAG8462635.1"/>
    </source>
</evidence>
<dbReference type="GO" id="GO:0005737">
    <property type="term" value="C:cytoplasm"/>
    <property type="evidence" value="ECO:0007669"/>
    <property type="project" value="TreeGrafter"/>
</dbReference>
<dbReference type="PANTHER" id="PTHR48051">
    <property type="match status" value="1"/>
</dbReference>
<dbReference type="Gene3D" id="3.80.10.10">
    <property type="entry name" value="Ribonuclease Inhibitor"/>
    <property type="match status" value="1"/>
</dbReference>
<accession>A0A8J6CAI6</accession>
<reference evidence="4" key="1">
    <citation type="submission" date="2021-05" db="EMBL/GenBank/DDBJ databases">
        <title>The genome of the haptophyte Pavlova lutheri (Diacronema luteri, Pavlovales) - a model for lipid biosynthesis in eukaryotic algae.</title>
        <authorList>
            <person name="Hulatt C.J."/>
            <person name="Posewitz M.C."/>
        </authorList>
    </citation>
    <scope>NUCLEOTIDE SEQUENCE</scope>
    <source>
        <strain evidence="4">NIVA-4/92</strain>
    </source>
</reference>
<protein>
    <submittedName>
        <fullName evidence="4">Uncharacterized protein</fullName>
    </submittedName>
</protein>
<dbReference type="InterPro" id="IPR032675">
    <property type="entry name" value="LRR_dom_sf"/>
</dbReference>
<dbReference type="OrthoDB" id="660555at2759"/>
<dbReference type="SUPFAM" id="SSF52058">
    <property type="entry name" value="L domain-like"/>
    <property type="match status" value="1"/>
</dbReference>
<name>A0A8J6CAI6_DIALT</name>
<comment type="caution">
    <text evidence="4">The sequence shown here is derived from an EMBL/GenBank/DDBJ whole genome shotgun (WGS) entry which is preliminary data.</text>
</comment>
<organism evidence="4 5">
    <name type="scientific">Diacronema lutheri</name>
    <name type="common">Unicellular marine alga</name>
    <name type="synonym">Monochrysis lutheri</name>
    <dbReference type="NCBI Taxonomy" id="2081491"/>
    <lineage>
        <taxon>Eukaryota</taxon>
        <taxon>Haptista</taxon>
        <taxon>Haptophyta</taxon>
        <taxon>Pavlovophyceae</taxon>
        <taxon>Pavlovales</taxon>
        <taxon>Pavlovaceae</taxon>
        <taxon>Diacronema</taxon>
    </lineage>
</organism>
<dbReference type="EMBL" id="JAGTXO010000019">
    <property type="protein sequence ID" value="KAG8462635.1"/>
    <property type="molecule type" value="Genomic_DNA"/>
</dbReference>
<dbReference type="InterPro" id="IPR050216">
    <property type="entry name" value="LRR_domain-containing"/>
</dbReference>
<dbReference type="Proteomes" id="UP000751190">
    <property type="component" value="Unassembled WGS sequence"/>
</dbReference>
<dbReference type="PRINTS" id="PR00019">
    <property type="entry name" value="LEURICHRPT"/>
</dbReference>
<keyword evidence="2" id="KW-0677">Repeat</keyword>
<gene>
    <name evidence="4" type="ORF">KFE25_004611</name>
</gene>
<dbReference type="AlphaFoldDB" id="A0A8J6CAI6"/>
<dbReference type="InterPro" id="IPR001611">
    <property type="entry name" value="Leu-rich_rpt"/>
</dbReference>